<feature type="region of interest" description="Disordered" evidence="2">
    <location>
        <begin position="339"/>
        <end position="431"/>
    </location>
</feature>
<keyword evidence="1" id="KW-0175">Coiled coil</keyword>
<protein>
    <submittedName>
        <fullName evidence="3">Uncharacterized protein</fullName>
    </submittedName>
</protein>
<feature type="compositionally biased region" description="Polar residues" evidence="2">
    <location>
        <begin position="339"/>
        <end position="358"/>
    </location>
</feature>
<dbReference type="EnsemblMetazoa" id="XM_022788306">
    <property type="protein sequence ID" value="XP_022644041"/>
    <property type="gene ID" value="LOC111243163"/>
</dbReference>
<evidence type="ECO:0000313" key="3">
    <source>
        <dbReference type="EnsemblMetazoa" id="XP_022644041"/>
    </source>
</evidence>
<feature type="compositionally biased region" description="Polar residues" evidence="2">
    <location>
        <begin position="418"/>
        <end position="431"/>
    </location>
</feature>
<keyword evidence="4" id="KW-1185">Reference proteome</keyword>
<organism evidence="3 4">
    <name type="scientific">Varroa destructor</name>
    <name type="common">Honeybee mite</name>
    <dbReference type="NCBI Taxonomy" id="109461"/>
    <lineage>
        <taxon>Eukaryota</taxon>
        <taxon>Metazoa</taxon>
        <taxon>Ecdysozoa</taxon>
        <taxon>Arthropoda</taxon>
        <taxon>Chelicerata</taxon>
        <taxon>Arachnida</taxon>
        <taxon>Acari</taxon>
        <taxon>Parasitiformes</taxon>
        <taxon>Mesostigmata</taxon>
        <taxon>Gamasina</taxon>
        <taxon>Dermanyssoidea</taxon>
        <taxon>Varroidae</taxon>
        <taxon>Varroa</taxon>
    </lineage>
</organism>
<name>A0A7M7J4I6_VARDE</name>
<evidence type="ECO:0000256" key="2">
    <source>
        <dbReference type="SAM" id="MobiDB-lite"/>
    </source>
</evidence>
<accession>A0A7M7J4I6</accession>
<feature type="coiled-coil region" evidence="1">
    <location>
        <begin position="243"/>
        <end position="277"/>
    </location>
</feature>
<sequence length="431" mass="48343">MQPNSTPNSSKFGRLRGIPSHLEEAIAELENSLASPEGGERAGASPLAMILHGMDTATDSNLANQLRLFTQRLSEFVTQSRSNAEAEAEALCQERQKNVIEAEKAAKEVALAKLRTEESQLQLESVHEEVAFLKADLENERARIIQLEKNIVEIKHQASVRVKEIEALEARLKKTEDARAAFKEQRDVLTVKLAVEQGRLVAVTAALEASERSAQHRRSTAFGEHLLPARTSTPPITNCTPTCHQIRQDLAELRAVNEQLRRELTGCQERAVRQREASNANERRLHDQLNRARKLVSQERSRAEKLAYLHAALASDRRNAADLITTLQGQLTQLLYDNQRQPRGKQQASSSCQSFQKTEPQDESSEKSDPQGNRQQDAQDELEEDTLVRAPSVENLSCRENELGQQETQLRRRHSIPPNLQQAATENCPTM</sequence>
<evidence type="ECO:0000256" key="1">
    <source>
        <dbReference type="SAM" id="Coils"/>
    </source>
</evidence>
<dbReference type="AlphaFoldDB" id="A0A7M7J4I6"/>
<feature type="coiled-coil region" evidence="1">
    <location>
        <begin position="83"/>
        <end position="185"/>
    </location>
</feature>
<dbReference type="GeneID" id="111243163"/>
<evidence type="ECO:0000313" key="4">
    <source>
        <dbReference type="Proteomes" id="UP000594260"/>
    </source>
</evidence>
<dbReference type="KEGG" id="vde:111243163"/>
<dbReference type="RefSeq" id="XP_022644041.1">
    <property type="nucleotide sequence ID" value="XM_022788306.1"/>
</dbReference>
<dbReference type="InParanoid" id="A0A7M7J4I6"/>
<reference evidence="3" key="1">
    <citation type="submission" date="2021-01" db="UniProtKB">
        <authorList>
            <consortium name="EnsemblMetazoa"/>
        </authorList>
    </citation>
    <scope>IDENTIFICATION</scope>
</reference>
<dbReference type="FunCoup" id="A0A7M7J4I6">
    <property type="interactions" value="16"/>
</dbReference>
<proteinExistence type="predicted"/>
<dbReference type="Proteomes" id="UP000594260">
    <property type="component" value="Unplaced"/>
</dbReference>